<feature type="transmembrane region" description="Helical" evidence="8">
    <location>
        <begin position="14"/>
        <end position="37"/>
    </location>
</feature>
<keyword evidence="5 8" id="KW-0812">Transmembrane</keyword>
<evidence type="ECO:0000256" key="1">
    <source>
        <dbReference type="ARBA" id="ARBA00004651"/>
    </source>
</evidence>
<evidence type="ECO:0000256" key="3">
    <source>
        <dbReference type="ARBA" id="ARBA00022448"/>
    </source>
</evidence>
<evidence type="ECO:0000256" key="7">
    <source>
        <dbReference type="ARBA" id="ARBA00023136"/>
    </source>
</evidence>
<comment type="caution">
    <text evidence="9">The sequence shown here is derived from an EMBL/GenBank/DDBJ whole genome shotgun (WGS) entry which is preliminary data.</text>
</comment>
<comment type="subcellular location">
    <subcellularLocation>
        <location evidence="1 8">Cell membrane</location>
        <topology evidence="1 8">Multi-pass membrane protein</topology>
    </subcellularLocation>
</comment>
<comment type="similarity">
    <text evidence="2 8">Belongs to the 4-toluene sulfonate uptake permease (TSUP) (TC 2.A.102) family.</text>
</comment>
<evidence type="ECO:0000256" key="6">
    <source>
        <dbReference type="ARBA" id="ARBA00022989"/>
    </source>
</evidence>
<keyword evidence="4 8" id="KW-1003">Cell membrane</keyword>
<gene>
    <name evidence="9" type="ORF">GCM10009733_011400</name>
</gene>
<feature type="transmembrane region" description="Helical" evidence="8">
    <location>
        <begin position="239"/>
        <end position="257"/>
    </location>
</feature>
<organism evidence="9 10">
    <name type="scientific">Nonomuraea maheshkhaliensis</name>
    <dbReference type="NCBI Taxonomy" id="419590"/>
    <lineage>
        <taxon>Bacteria</taxon>
        <taxon>Bacillati</taxon>
        <taxon>Actinomycetota</taxon>
        <taxon>Actinomycetes</taxon>
        <taxon>Streptosporangiales</taxon>
        <taxon>Streptosporangiaceae</taxon>
        <taxon>Nonomuraea</taxon>
    </lineage>
</organism>
<reference evidence="9 10" key="1">
    <citation type="journal article" date="2019" name="Int. J. Syst. Evol. Microbiol.">
        <title>The Global Catalogue of Microorganisms (GCM) 10K type strain sequencing project: providing services to taxonomists for standard genome sequencing and annotation.</title>
        <authorList>
            <consortium name="The Broad Institute Genomics Platform"/>
            <consortium name="The Broad Institute Genome Sequencing Center for Infectious Disease"/>
            <person name="Wu L."/>
            <person name="Ma J."/>
        </authorList>
    </citation>
    <scope>NUCLEOTIDE SEQUENCE [LARGE SCALE GENOMIC DNA]</scope>
    <source>
        <strain evidence="9 10">JCM 13929</strain>
    </source>
</reference>
<dbReference type="PANTHER" id="PTHR30269">
    <property type="entry name" value="TRANSMEMBRANE PROTEIN YFCA"/>
    <property type="match status" value="1"/>
</dbReference>
<protein>
    <recommendedName>
        <fullName evidence="8">Probable membrane transporter protein</fullName>
    </recommendedName>
</protein>
<keyword evidence="7 8" id="KW-0472">Membrane</keyword>
<proteinExistence type="inferred from homology"/>
<dbReference type="EMBL" id="BAAAMU010000005">
    <property type="protein sequence ID" value="GAA1616817.1"/>
    <property type="molecule type" value="Genomic_DNA"/>
</dbReference>
<evidence type="ECO:0000313" key="9">
    <source>
        <dbReference type="EMBL" id="GAA1616817.1"/>
    </source>
</evidence>
<evidence type="ECO:0000256" key="8">
    <source>
        <dbReference type="RuleBase" id="RU363041"/>
    </source>
</evidence>
<evidence type="ECO:0000313" key="10">
    <source>
        <dbReference type="Proteomes" id="UP001500064"/>
    </source>
</evidence>
<dbReference type="PANTHER" id="PTHR30269:SF0">
    <property type="entry name" value="MEMBRANE TRANSPORTER PROTEIN YFCA-RELATED"/>
    <property type="match status" value="1"/>
</dbReference>
<evidence type="ECO:0000256" key="2">
    <source>
        <dbReference type="ARBA" id="ARBA00009142"/>
    </source>
</evidence>
<dbReference type="InterPro" id="IPR052017">
    <property type="entry name" value="TSUP"/>
</dbReference>
<feature type="transmembrane region" description="Helical" evidence="8">
    <location>
        <begin position="163"/>
        <end position="182"/>
    </location>
</feature>
<feature type="transmembrane region" description="Helical" evidence="8">
    <location>
        <begin position="141"/>
        <end position="157"/>
    </location>
</feature>
<keyword evidence="10" id="KW-1185">Reference proteome</keyword>
<keyword evidence="6 8" id="KW-1133">Transmembrane helix</keyword>
<dbReference type="Proteomes" id="UP001500064">
    <property type="component" value="Unassembled WGS sequence"/>
</dbReference>
<feature type="transmembrane region" description="Helical" evidence="8">
    <location>
        <begin position="81"/>
        <end position="101"/>
    </location>
</feature>
<dbReference type="InterPro" id="IPR002781">
    <property type="entry name" value="TM_pro_TauE-like"/>
</dbReference>
<accession>A0ABN2EWM1</accession>
<sequence>MGESGEWRVPLDQVLVLLTAAAGAGWVDAVVVGGGLLQLPAVLMTGMPTVEAMATNKLSSVFGTTSAAVAYARTTKVDRQVVLPGAALAVVCAGLGAWAAASISAEVLRPAVIVVLLAVAAFVTLRPAMGAVPVPHLRTRSRVVAAVATAGVGIAFYDGVLGPGAGTFFIIAFTTILGLDFVSASASAKIINIGTNLGALAVFAVQGHVQWALGLGMAVCNVAGAQLGARMALRRGASFVRIVLLCVVVAMVVRLGWQQFA</sequence>
<evidence type="ECO:0000256" key="4">
    <source>
        <dbReference type="ARBA" id="ARBA00022475"/>
    </source>
</evidence>
<evidence type="ECO:0000256" key="5">
    <source>
        <dbReference type="ARBA" id="ARBA00022692"/>
    </source>
</evidence>
<name>A0ABN2EWM1_9ACTN</name>
<feature type="transmembrane region" description="Helical" evidence="8">
    <location>
        <begin position="107"/>
        <end position="129"/>
    </location>
</feature>
<dbReference type="Pfam" id="PF01925">
    <property type="entry name" value="TauE"/>
    <property type="match status" value="1"/>
</dbReference>
<keyword evidence="3" id="KW-0813">Transport</keyword>